<dbReference type="InterPro" id="IPR001173">
    <property type="entry name" value="Glyco_trans_2-like"/>
</dbReference>
<dbReference type="STRING" id="1089455.MOPEL_003_00940"/>
<reference evidence="2 3" key="1">
    <citation type="submission" date="2012-02" db="EMBL/GenBank/DDBJ databases">
        <title>Whole genome shotgun sequence of Mobilicoccus pelagius NBRC 104925.</title>
        <authorList>
            <person name="Yoshida Y."/>
            <person name="Hosoyama A."/>
            <person name="Tsuchikane K."/>
            <person name="Katsumata H."/>
            <person name="Yamazaki S."/>
            <person name="Fujita N."/>
        </authorList>
    </citation>
    <scope>NUCLEOTIDE SEQUENCE [LARGE SCALE GENOMIC DNA]</scope>
    <source>
        <strain evidence="2 3">NBRC 104925</strain>
    </source>
</reference>
<dbReference type="InterPro" id="IPR050834">
    <property type="entry name" value="Glycosyltransf_2"/>
</dbReference>
<organism evidence="2 3">
    <name type="scientific">Mobilicoccus pelagius NBRC 104925</name>
    <dbReference type="NCBI Taxonomy" id="1089455"/>
    <lineage>
        <taxon>Bacteria</taxon>
        <taxon>Bacillati</taxon>
        <taxon>Actinomycetota</taxon>
        <taxon>Actinomycetes</taxon>
        <taxon>Micrococcales</taxon>
        <taxon>Dermatophilaceae</taxon>
        <taxon>Mobilicoccus</taxon>
    </lineage>
</organism>
<dbReference type="Proteomes" id="UP000004367">
    <property type="component" value="Unassembled WGS sequence"/>
</dbReference>
<dbReference type="PANTHER" id="PTHR43685:SF2">
    <property type="entry name" value="GLYCOSYLTRANSFERASE 2-LIKE DOMAIN-CONTAINING PROTEIN"/>
    <property type="match status" value="1"/>
</dbReference>
<protein>
    <submittedName>
        <fullName evidence="2">Putative glycosyltransferase</fullName>
    </submittedName>
</protein>
<gene>
    <name evidence="2" type="ORF">MOPEL_003_00940</name>
</gene>
<dbReference type="RefSeq" id="WP_009480968.1">
    <property type="nucleotide sequence ID" value="NZ_BAFE01000003.1"/>
</dbReference>
<dbReference type="InterPro" id="IPR029044">
    <property type="entry name" value="Nucleotide-diphossugar_trans"/>
</dbReference>
<comment type="caution">
    <text evidence="2">The sequence shown here is derived from an EMBL/GenBank/DDBJ whole genome shotgun (WGS) entry which is preliminary data.</text>
</comment>
<dbReference type="SUPFAM" id="SSF53448">
    <property type="entry name" value="Nucleotide-diphospho-sugar transferases"/>
    <property type="match status" value="1"/>
</dbReference>
<dbReference type="GO" id="GO:0016740">
    <property type="term" value="F:transferase activity"/>
    <property type="evidence" value="ECO:0007669"/>
    <property type="project" value="UniProtKB-KW"/>
</dbReference>
<sequence>MNRPRISVLMPVLDEEASVAGAIASALAQADQGVDLEVLVMNGPSTDATAEIVAGLAAGDPRVRLLDNPERNIPAGLNIGLAAARGEFVARIDGHASVSPDYLARALRHLEADPGLAAVGGIRHGVARTPQGRAVALALSSPFGVGNSINHFGREFRETDHASFGVYRTEVARRVNGWDETLLVNEDVDFDHRILGLGYRIAFDPEMHIYWHVRESVPDLFHQYRRYGRGKAAMVRKNGRDAIRARHLAAPVAVAGTAGLGVLATRFPRLAAAAYSPYLFGIGAASAHAWRGRRETQVEPGAPEDRTVSAAALPGAFLAMHYGWGLGFLEGYLLRKSPARASARTRR</sequence>
<evidence type="ECO:0000313" key="2">
    <source>
        <dbReference type="EMBL" id="GAB47070.1"/>
    </source>
</evidence>
<name>H5UMW2_9MICO</name>
<keyword evidence="2" id="KW-0808">Transferase</keyword>
<dbReference type="PANTHER" id="PTHR43685">
    <property type="entry name" value="GLYCOSYLTRANSFERASE"/>
    <property type="match status" value="1"/>
</dbReference>
<accession>H5UMW2</accession>
<dbReference type="CDD" id="cd02525">
    <property type="entry name" value="Succinoglycan_BP_ExoA"/>
    <property type="match status" value="1"/>
</dbReference>
<dbReference type="eggNOG" id="COG1215">
    <property type="taxonomic scope" value="Bacteria"/>
</dbReference>
<dbReference type="AlphaFoldDB" id="H5UMW2"/>
<dbReference type="Pfam" id="PF00535">
    <property type="entry name" value="Glycos_transf_2"/>
    <property type="match status" value="1"/>
</dbReference>
<dbReference type="OrthoDB" id="1757142at2"/>
<feature type="domain" description="Glycosyltransferase 2-like" evidence="1">
    <location>
        <begin position="7"/>
        <end position="133"/>
    </location>
</feature>
<evidence type="ECO:0000259" key="1">
    <source>
        <dbReference type="Pfam" id="PF00535"/>
    </source>
</evidence>
<evidence type="ECO:0000313" key="3">
    <source>
        <dbReference type="Proteomes" id="UP000004367"/>
    </source>
</evidence>
<proteinExistence type="predicted"/>
<keyword evidence="3" id="KW-1185">Reference proteome</keyword>
<dbReference type="EMBL" id="BAFE01000003">
    <property type="protein sequence ID" value="GAB47070.1"/>
    <property type="molecule type" value="Genomic_DNA"/>
</dbReference>
<dbReference type="Gene3D" id="3.90.550.10">
    <property type="entry name" value="Spore Coat Polysaccharide Biosynthesis Protein SpsA, Chain A"/>
    <property type="match status" value="1"/>
</dbReference>